<dbReference type="EMBL" id="CM055109">
    <property type="protein sequence ID" value="KAJ7522356.1"/>
    <property type="molecule type" value="Genomic_DNA"/>
</dbReference>
<evidence type="ECO:0000313" key="1">
    <source>
        <dbReference type="EMBL" id="KAJ7522356.1"/>
    </source>
</evidence>
<name>A0ACC2AXV2_DIPCM</name>
<organism evidence="1 2">
    <name type="scientific">Diphasiastrum complanatum</name>
    <name type="common">Issler's clubmoss</name>
    <name type="synonym">Lycopodium complanatum</name>
    <dbReference type="NCBI Taxonomy" id="34168"/>
    <lineage>
        <taxon>Eukaryota</taxon>
        <taxon>Viridiplantae</taxon>
        <taxon>Streptophyta</taxon>
        <taxon>Embryophyta</taxon>
        <taxon>Tracheophyta</taxon>
        <taxon>Lycopodiopsida</taxon>
        <taxon>Lycopodiales</taxon>
        <taxon>Lycopodiaceae</taxon>
        <taxon>Lycopodioideae</taxon>
        <taxon>Diphasiastrum</taxon>
    </lineage>
</organism>
<sequence length="367" mass="40875">MAPNGPANGLSDASSSFLLHHPSTPTDPSPSHDYQQHHTHMDSSHGPVAQDQILTHAELPVIDLKLLSHADEAEIQKLLMAVKEWGFFQVANHDVPCKLFSEIEEQASHVFALPFEAKTRAEPAAGSFHGYLTKSLGEDGKMLQLSEALRLPLNPQHRSDMIMKFWPEGNEAFSFVVEEYIAAVEPVLLQLLRSLALGLGLDPLQFTHNLSNDANFSALRMNIYTASSQPSPTLGLVAHSDASLLTILHQSCVDGLQIRKDDKWIAITPQVGFFVVNVGDMLQVMSNDIFPSVVHRVIKNNNKCRSSVAYLKVPHPQFIVRPMPQLVSHQQPSQYSPFTAEEYYTSMSTHRLIDGKSNLDRFRISRT</sequence>
<dbReference type="Proteomes" id="UP001162992">
    <property type="component" value="Chromosome 18"/>
</dbReference>
<accession>A0ACC2AXV2</accession>
<proteinExistence type="predicted"/>
<gene>
    <name evidence="1" type="ORF">O6H91_18G007900</name>
</gene>
<protein>
    <submittedName>
        <fullName evidence="1">Uncharacterized protein</fullName>
    </submittedName>
</protein>
<reference evidence="2" key="1">
    <citation type="journal article" date="2024" name="Proc. Natl. Acad. Sci. U.S.A.">
        <title>Extraordinary preservation of gene collinearity over three hundred million years revealed in homosporous lycophytes.</title>
        <authorList>
            <person name="Li C."/>
            <person name="Wickell D."/>
            <person name="Kuo L.Y."/>
            <person name="Chen X."/>
            <person name="Nie B."/>
            <person name="Liao X."/>
            <person name="Peng D."/>
            <person name="Ji J."/>
            <person name="Jenkins J."/>
            <person name="Williams M."/>
            <person name="Shu S."/>
            <person name="Plott C."/>
            <person name="Barry K."/>
            <person name="Rajasekar S."/>
            <person name="Grimwood J."/>
            <person name="Han X."/>
            <person name="Sun S."/>
            <person name="Hou Z."/>
            <person name="He W."/>
            <person name="Dai G."/>
            <person name="Sun C."/>
            <person name="Schmutz J."/>
            <person name="Leebens-Mack J.H."/>
            <person name="Li F.W."/>
            <person name="Wang L."/>
        </authorList>
    </citation>
    <scope>NUCLEOTIDE SEQUENCE [LARGE SCALE GENOMIC DNA]</scope>
    <source>
        <strain evidence="2">cv. PW_Plant_1</strain>
    </source>
</reference>
<evidence type="ECO:0000313" key="2">
    <source>
        <dbReference type="Proteomes" id="UP001162992"/>
    </source>
</evidence>
<keyword evidence="2" id="KW-1185">Reference proteome</keyword>
<comment type="caution">
    <text evidence="1">The sequence shown here is derived from an EMBL/GenBank/DDBJ whole genome shotgun (WGS) entry which is preliminary data.</text>
</comment>